<dbReference type="Proteomes" id="UP000327157">
    <property type="component" value="Chromosome 8"/>
</dbReference>
<proteinExistence type="predicted"/>
<dbReference type="InterPro" id="IPR053258">
    <property type="entry name" value="Ca-permeable_cation_channel"/>
</dbReference>
<keyword evidence="2" id="KW-1133">Transmembrane helix</keyword>
<organism evidence="3 4">
    <name type="scientific">Pyrus ussuriensis x Pyrus communis</name>
    <dbReference type="NCBI Taxonomy" id="2448454"/>
    <lineage>
        <taxon>Eukaryota</taxon>
        <taxon>Viridiplantae</taxon>
        <taxon>Streptophyta</taxon>
        <taxon>Embryophyta</taxon>
        <taxon>Tracheophyta</taxon>
        <taxon>Spermatophyta</taxon>
        <taxon>Magnoliopsida</taxon>
        <taxon>eudicotyledons</taxon>
        <taxon>Gunneridae</taxon>
        <taxon>Pentapetalae</taxon>
        <taxon>rosids</taxon>
        <taxon>fabids</taxon>
        <taxon>Rosales</taxon>
        <taxon>Rosaceae</taxon>
        <taxon>Amygdaloideae</taxon>
        <taxon>Maleae</taxon>
        <taxon>Pyrus</taxon>
    </lineage>
</organism>
<dbReference type="OrthoDB" id="1163461at2759"/>
<accession>A0A5N5HPN6</accession>
<name>A0A5N5HPN6_9ROSA</name>
<protein>
    <recommendedName>
        <fullName evidence="5">Transmembrane protein</fullName>
    </recommendedName>
</protein>
<keyword evidence="2" id="KW-0812">Transmembrane</keyword>
<comment type="caution">
    <text evidence="3">The sequence shown here is derived from an EMBL/GenBank/DDBJ whole genome shotgun (WGS) entry which is preliminary data.</text>
</comment>
<feature type="region of interest" description="Disordered" evidence="1">
    <location>
        <begin position="1"/>
        <end position="24"/>
    </location>
</feature>
<evidence type="ECO:0008006" key="5">
    <source>
        <dbReference type="Google" id="ProtNLM"/>
    </source>
</evidence>
<dbReference type="PANTHER" id="PTHR34115:SF13">
    <property type="entry name" value="RPB1A"/>
    <property type="match status" value="1"/>
</dbReference>
<reference evidence="4" key="2">
    <citation type="submission" date="2019-10" db="EMBL/GenBank/DDBJ databases">
        <title>A de novo genome assembly of a pear dwarfing rootstock.</title>
        <authorList>
            <person name="Wang F."/>
            <person name="Wang J."/>
            <person name="Li S."/>
            <person name="Zhang Y."/>
            <person name="Fang M."/>
            <person name="Ma L."/>
            <person name="Zhao Y."/>
            <person name="Jiang S."/>
        </authorList>
    </citation>
    <scope>NUCLEOTIDE SEQUENCE [LARGE SCALE GENOMIC DNA]</scope>
</reference>
<evidence type="ECO:0000256" key="2">
    <source>
        <dbReference type="SAM" id="Phobius"/>
    </source>
</evidence>
<feature type="compositionally biased region" description="Basic and acidic residues" evidence="1">
    <location>
        <begin position="1"/>
        <end position="23"/>
    </location>
</feature>
<sequence length="179" mass="19820">MEAKDGAGNHREGDGRSTREEGGQYKSLPSVHKYIFFLLTKLGVLLQVKCATGNLPSPFVTNHNTVVMLIVDLFAYTAALATVKILQASNSTNVYELTNNISLLCGTLASILLVRLLVPAFGWFTLACWAVYFVIIVTKSYRTRRRLCSAAVCYVRGKIEELMMRLKGAEEPQNQNGMP</sequence>
<feature type="transmembrane region" description="Helical" evidence="2">
    <location>
        <begin position="66"/>
        <end position="85"/>
    </location>
</feature>
<evidence type="ECO:0000313" key="4">
    <source>
        <dbReference type="Proteomes" id="UP000327157"/>
    </source>
</evidence>
<reference evidence="3 4" key="3">
    <citation type="submission" date="2019-11" db="EMBL/GenBank/DDBJ databases">
        <title>A de novo genome assembly of a pear dwarfing rootstock.</title>
        <authorList>
            <person name="Wang F."/>
            <person name="Wang J."/>
            <person name="Li S."/>
            <person name="Zhang Y."/>
            <person name="Fang M."/>
            <person name="Ma L."/>
            <person name="Zhao Y."/>
            <person name="Jiang S."/>
        </authorList>
    </citation>
    <scope>NUCLEOTIDE SEQUENCE [LARGE SCALE GENOMIC DNA]</scope>
    <source>
        <strain evidence="3">S2</strain>
        <tissue evidence="3">Leaf</tissue>
    </source>
</reference>
<feature type="transmembrane region" description="Helical" evidence="2">
    <location>
        <begin position="120"/>
        <end position="137"/>
    </location>
</feature>
<evidence type="ECO:0000256" key="1">
    <source>
        <dbReference type="SAM" id="MobiDB-lite"/>
    </source>
</evidence>
<dbReference type="AlphaFoldDB" id="A0A5N5HPN6"/>
<evidence type="ECO:0000313" key="3">
    <source>
        <dbReference type="EMBL" id="KAB2628603.1"/>
    </source>
</evidence>
<keyword evidence="4" id="KW-1185">Reference proteome</keyword>
<dbReference type="EMBL" id="SMOL01000148">
    <property type="protein sequence ID" value="KAB2628603.1"/>
    <property type="molecule type" value="Genomic_DNA"/>
</dbReference>
<dbReference type="PANTHER" id="PTHR34115">
    <property type="entry name" value="PROTEIN, PUTATIVE-RELATED"/>
    <property type="match status" value="1"/>
</dbReference>
<gene>
    <name evidence="3" type="ORF">D8674_033398</name>
</gene>
<keyword evidence="2" id="KW-0472">Membrane</keyword>
<reference evidence="3 4" key="1">
    <citation type="submission" date="2019-09" db="EMBL/GenBank/DDBJ databases">
        <authorList>
            <person name="Ou C."/>
        </authorList>
    </citation>
    <scope>NUCLEOTIDE SEQUENCE [LARGE SCALE GENOMIC DNA]</scope>
    <source>
        <strain evidence="3">S2</strain>
        <tissue evidence="3">Leaf</tissue>
    </source>
</reference>